<comment type="cofactor">
    <cofactor evidence="2">
        <name>Mg(2+)</name>
        <dbReference type="ChEBI" id="CHEBI:18420"/>
    </cofactor>
</comment>
<dbReference type="InterPro" id="IPR013049">
    <property type="entry name" value="Spo11/TopoVI_A_N"/>
</dbReference>
<dbReference type="Pfam" id="PF00300">
    <property type="entry name" value="His_Phos_1"/>
    <property type="match status" value="2"/>
</dbReference>
<dbReference type="InterPro" id="IPR051021">
    <property type="entry name" value="Mito_Ser/Thr_phosphatase"/>
</dbReference>
<dbReference type="EC" id="3.1.3.16" evidence="7"/>
<dbReference type="EC" id="5.6.2.2" evidence="6"/>
<dbReference type="GO" id="GO:0003918">
    <property type="term" value="F:DNA topoisomerase type II (double strand cut, ATP-hydrolyzing) activity"/>
    <property type="evidence" value="ECO:0007669"/>
    <property type="project" value="UniProtKB-UniRule"/>
</dbReference>
<dbReference type="Pfam" id="PF21180">
    <property type="entry name" value="TOP6A-Spo11_Toprim"/>
    <property type="match status" value="1"/>
</dbReference>
<comment type="similarity">
    <text evidence="4 20">Belongs to the TOP6A family.</text>
</comment>
<evidence type="ECO:0000256" key="1">
    <source>
        <dbReference type="ARBA" id="ARBA00000185"/>
    </source>
</evidence>
<feature type="active site" description="O-(5'-phospho-DNA)-tyrosine intermediate" evidence="20">
    <location>
        <position position="85"/>
    </location>
</feature>
<keyword evidence="9" id="KW-0496">Mitochondrion</keyword>
<evidence type="ECO:0000256" key="10">
    <source>
        <dbReference type="ARBA" id="ARBA00022801"/>
    </source>
</evidence>
<name>A0AA36FWY2_9BILA</name>
<dbReference type="GO" id="GO:0003677">
    <property type="term" value="F:DNA binding"/>
    <property type="evidence" value="ECO:0007669"/>
    <property type="project" value="UniProtKB-UniRule"/>
</dbReference>
<dbReference type="PRINTS" id="PR01550">
    <property type="entry name" value="TOP6AFAMILY"/>
</dbReference>
<evidence type="ECO:0000256" key="9">
    <source>
        <dbReference type="ARBA" id="ARBA00022787"/>
    </source>
</evidence>
<evidence type="ECO:0000256" key="8">
    <source>
        <dbReference type="ARBA" id="ARBA00022723"/>
    </source>
</evidence>
<evidence type="ECO:0000256" key="11">
    <source>
        <dbReference type="ARBA" id="ARBA00022842"/>
    </source>
</evidence>
<dbReference type="Gene3D" id="3.40.1360.10">
    <property type="match status" value="1"/>
</dbReference>
<dbReference type="GO" id="GO:0004722">
    <property type="term" value="F:protein serine/threonine phosphatase activity"/>
    <property type="evidence" value="ECO:0007669"/>
    <property type="project" value="UniProtKB-EC"/>
</dbReference>
<dbReference type="InterPro" id="IPR013078">
    <property type="entry name" value="His_Pase_superF_clade-1"/>
</dbReference>
<keyword evidence="11" id="KW-0460">Magnesium</keyword>
<evidence type="ECO:0000256" key="5">
    <source>
        <dbReference type="ARBA" id="ARBA00006717"/>
    </source>
</evidence>
<keyword evidence="8" id="KW-0479">Metal-binding</keyword>
<feature type="non-terminal residue" evidence="23">
    <location>
        <position position="563"/>
    </location>
</feature>
<dbReference type="InterPro" id="IPR036078">
    <property type="entry name" value="Spo11/TopoVI_A_sf"/>
</dbReference>
<evidence type="ECO:0000256" key="18">
    <source>
        <dbReference type="ARBA" id="ARBA00047761"/>
    </source>
</evidence>
<dbReference type="Gene3D" id="3.40.50.1240">
    <property type="entry name" value="Phosphoglycerate mutase-like"/>
    <property type="match status" value="1"/>
</dbReference>
<keyword evidence="24" id="KW-1185">Reference proteome</keyword>
<protein>
    <recommendedName>
        <fullName evidence="15">Serine/threonine-protein phosphatase PGAM5, mitochondrial</fullName>
        <ecNumber evidence="7">3.1.3.16</ecNumber>
        <ecNumber evidence="6">5.6.2.2</ecNumber>
    </recommendedName>
    <alternativeName>
        <fullName evidence="17">Phosphoglycerate mutase family member 5 homolog</fullName>
    </alternativeName>
    <alternativeName>
        <fullName evidence="16">Serine/threonine-protein phosphatase Pgam5, mitochondrial</fullName>
    </alternativeName>
</protein>
<comment type="subcellular location">
    <subcellularLocation>
        <location evidence="3">Mitochondrion outer membrane</location>
    </subcellularLocation>
</comment>
<evidence type="ECO:0000313" key="23">
    <source>
        <dbReference type="EMBL" id="CAJ0567907.1"/>
    </source>
</evidence>
<dbReference type="CDD" id="cd07067">
    <property type="entry name" value="HP_PGM_like"/>
    <property type="match status" value="1"/>
</dbReference>
<feature type="domain" description="Spo11/DNA topoisomerase VI subunit A N-terminal" evidence="21">
    <location>
        <begin position="57"/>
        <end position="115"/>
    </location>
</feature>
<evidence type="ECO:0000256" key="14">
    <source>
        <dbReference type="ARBA" id="ARBA00023235"/>
    </source>
</evidence>
<comment type="catalytic activity">
    <reaction evidence="19">
        <text>O-phospho-L-threonyl-[protein] + H2O = L-threonyl-[protein] + phosphate</text>
        <dbReference type="Rhea" id="RHEA:47004"/>
        <dbReference type="Rhea" id="RHEA-COMP:11060"/>
        <dbReference type="Rhea" id="RHEA-COMP:11605"/>
        <dbReference type="ChEBI" id="CHEBI:15377"/>
        <dbReference type="ChEBI" id="CHEBI:30013"/>
        <dbReference type="ChEBI" id="CHEBI:43474"/>
        <dbReference type="ChEBI" id="CHEBI:61977"/>
        <dbReference type="EC" id="3.1.3.16"/>
    </reaction>
</comment>
<evidence type="ECO:0000256" key="19">
    <source>
        <dbReference type="ARBA" id="ARBA00048336"/>
    </source>
</evidence>
<gene>
    <name evidence="23" type="ORF">MSPICULIGERA_LOCUS6440</name>
</gene>
<accession>A0AA36FWY2</accession>
<dbReference type="GO" id="GO:0046872">
    <property type="term" value="F:metal ion binding"/>
    <property type="evidence" value="ECO:0007669"/>
    <property type="project" value="UniProtKB-KW"/>
</dbReference>
<dbReference type="CDD" id="cd00223">
    <property type="entry name" value="TOPRIM_TopoIIB_SPO"/>
    <property type="match status" value="1"/>
</dbReference>
<evidence type="ECO:0000256" key="17">
    <source>
        <dbReference type="ARBA" id="ARBA00042520"/>
    </source>
</evidence>
<comment type="caution">
    <text evidence="23">The sequence shown here is derived from an EMBL/GenBank/DDBJ whole genome shotgun (WGS) entry which is preliminary data.</text>
</comment>
<dbReference type="PANTHER" id="PTHR20935:SF0">
    <property type="entry name" value="SERINE_THREONINE-PROTEIN PHOSPHATASE PGAM5, MITOCHONDRIAL"/>
    <property type="match status" value="1"/>
</dbReference>
<dbReference type="AlphaFoldDB" id="A0AA36FWY2"/>
<keyword evidence="10" id="KW-0378">Hydrolase</keyword>
<evidence type="ECO:0000256" key="20">
    <source>
        <dbReference type="PROSITE-ProRule" id="PRU01385"/>
    </source>
</evidence>
<evidence type="ECO:0000256" key="7">
    <source>
        <dbReference type="ARBA" id="ARBA00013081"/>
    </source>
</evidence>
<dbReference type="SUPFAM" id="SSF53254">
    <property type="entry name" value="Phosphoglycerate mutase-like"/>
    <property type="match status" value="1"/>
</dbReference>
<evidence type="ECO:0000256" key="13">
    <source>
        <dbReference type="ARBA" id="ARBA00023125"/>
    </source>
</evidence>
<evidence type="ECO:0000259" key="22">
    <source>
        <dbReference type="Pfam" id="PF21180"/>
    </source>
</evidence>
<dbReference type="PANTHER" id="PTHR20935">
    <property type="entry name" value="PHOSPHOGLYCERATE MUTASE-RELATED"/>
    <property type="match status" value="1"/>
</dbReference>
<dbReference type="InterPro" id="IPR029033">
    <property type="entry name" value="His_PPase_superfam"/>
</dbReference>
<keyword evidence="12 20" id="KW-0799">Topoisomerase</keyword>
<reference evidence="23" key="1">
    <citation type="submission" date="2023-06" db="EMBL/GenBank/DDBJ databases">
        <authorList>
            <person name="Delattre M."/>
        </authorList>
    </citation>
    <scope>NUCLEOTIDE SEQUENCE</scope>
    <source>
        <strain evidence="23">AF72</strain>
    </source>
</reference>
<evidence type="ECO:0000256" key="6">
    <source>
        <dbReference type="ARBA" id="ARBA00012895"/>
    </source>
</evidence>
<dbReference type="Proteomes" id="UP001177023">
    <property type="component" value="Unassembled WGS sequence"/>
</dbReference>
<feature type="domain" description="Topoisomerase 6 subunit A/Spo11 TOPRIM" evidence="22">
    <location>
        <begin position="163"/>
        <end position="337"/>
    </location>
</feature>
<proteinExistence type="inferred from homology"/>
<keyword evidence="9" id="KW-0472">Membrane</keyword>
<dbReference type="InterPro" id="IPR002815">
    <property type="entry name" value="Spo11/TopoVI_A"/>
</dbReference>
<evidence type="ECO:0000256" key="12">
    <source>
        <dbReference type="ARBA" id="ARBA00023029"/>
    </source>
</evidence>
<dbReference type="SMART" id="SM00855">
    <property type="entry name" value="PGAM"/>
    <property type="match status" value="1"/>
</dbReference>
<evidence type="ECO:0000256" key="2">
    <source>
        <dbReference type="ARBA" id="ARBA00001946"/>
    </source>
</evidence>
<dbReference type="GO" id="GO:0006259">
    <property type="term" value="P:DNA metabolic process"/>
    <property type="evidence" value="ECO:0007669"/>
    <property type="project" value="InterPro"/>
</dbReference>
<dbReference type="InterPro" id="IPR036388">
    <property type="entry name" value="WH-like_DNA-bd_sf"/>
</dbReference>
<dbReference type="GO" id="GO:0005741">
    <property type="term" value="C:mitochondrial outer membrane"/>
    <property type="evidence" value="ECO:0007669"/>
    <property type="project" value="UniProtKB-SubCell"/>
</dbReference>
<keyword evidence="14 20" id="KW-0413">Isomerase</keyword>
<evidence type="ECO:0000256" key="15">
    <source>
        <dbReference type="ARBA" id="ARBA00039765"/>
    </source>
</evidence>
<evidence type="ECO:0000256" key="4">
    <source>
        <dbReference type="ARBA" id="ARBA00006559"/>
    </source>
</evidence>
<evidence type="ECO:0000256" key="3">
    <source>
        <dbReference type="ARBA" id="ARBA00004294"/>
    </source>
</evidence>
<dbReference type="Gene3D" id="1.10.10.10">
    <property type="entry name" value="Winged helix-like DNA-binding domain superfamily/Winged helix DNA-binding domain"/>
    <property type="match status" value="1"/>
</dbReference>
<keyword evidence="9" id="KW-1000">Mitochondrion outer membrane</keyword>
<evidence type="ECO:0000259" key="21">
    <source>
        <dbReference type="Pfam" id="PF04406"/>
    </source>
</evidence>
<dbReference type="PROSITE" id="PS52041">
    <property type="entry name" value="TOPO_IIB"/>
    <property type="match status" value="1"/>
</dbReference>
<comment type="catalytic activity">
    <reaction evidence="18">
        <text>O-phospho-L-seryl-[protein] + H2O = L-seryl-[protein] + phosphate</text>
        <dbReference type="Rhea" id="RHEA:20629"/>
        <dbReference type="Rhea" id="RHEA-COMP:9863"/>
        <dbReference type="Rhea" id="RHEA-COMP:11604"/>
        <dbReference type="ChEBI" id="CHEBI:15377"/>
        <dbReference type="ChEBI" id="CHEBI:29999"/>
        <dbReference type="ChEBI" id="CHEBI:43474"/>
        <dbReference type="ChEBI" id="CHEBI:83421"/>
        <dbReference type="EC" id="3.1.3.16"/>
    </reaction>
</comment>
<comment type="catalytic activity">
    <reaction evidence="1 20">
        <text>ATP-dependent breakage, passage and rejoining of double-stranded DNA.</text>
        <dbReference type="EC" id="5.6.2.2"/>
    </reaction>
</comment>
<dbReference type="EMBL" id="CATQJA010001599">
    <property type="protein sequence ID" value="CAJ0567907.1"/>
    <property type="molecule type" value="Genomic_DNA"/>
</dbReference>
<comment type="similarity">
    <text evidence="5">Belongs to the phosphoglycerate mutase family. BPG-dependent PGAM subfamily.</text>
</comment>
<dbReference type="InterPro" id="IPR034136">
    <property type="entry name" value="TOPRIM_Topo6A/Spo11"/>
</dbReference>
<keyword evidence="13 20" id="KW-0238">DNA-binding</keyword>
<evidence type="ECO:0000313" key="24">
    <source>
        <dbReference type="Proteomes" id="UP001177023"/>
    </source>
</evidence>
<dbReference type="SUPFAM" id="SSF56726">
    <property type="entry name" value="DNA topoisomerase IV, alpha subunit"/>
    <property type="match status" value="1"/>
</dbReference>
<dbReference type="GO" id="GO:0005524">
    <property type="term" value="F:ATP binding"/>
    <property type="evidence" value="ECO:0007669"/>
    <property type="project" value="InterPro"/>
</dbReference>
<evidence type="ECO:0000256" key="16">
    <source>
        <dbReference type="ARBA" id="ARBA00040722"/>
    </source>
</evidence>
<dbReference type="GO" id="GO:0090141">
    <property type="term" value="P:positive regulation of mitochondrial fission"/>
    <property type="evidence" value="ECO:0007669"/>
    <property type="project" value="TreeGrafter"/>
</dbReference>
<dbReference type="Pfam" id="PF04406">
    <property type="entry name" value="TP6A_N"/>
    <property type="match status" value="1"/>
</dbReference>
<dbReference type="GO" id="GO:0005694">
    <property type="term" value="C:chromosome"/>
    <property type="evidence" value="ECO:0007669"/>
    <property type="project" value="InterPro"/>
</dbReference>
<organism evidence="23 24">
    <name type="scientific">Mesorhabditis spiculigera</name>
    <dbReference type="NCBI Taxonomy" id="96644"/>
    <lineage>
        <taxon>Eukaryota</taxon>
        <taxon>Metazoa</taxon>
        <taxon>Ecdysozoa</taxon>
        <taxon>Nematoda</taxon>
        <taxon>Chromadorea</taxon>
        <taxon>Rhabditida</taxon>
        <taxon>Rhabditina</taxon>
        <taxon>Rhabditomorpha</taxon>
        <taxon>Rhabditoidea</taxon>
        <taxon>Rhabditidae</taxon>
        <taxon>Mesorhabditinae</taxon>
        <taxon>Mesorhabditis</taxon>
    </lineage>
</organism>
<sequence length="563" mass="63532">MPRGGDVVEKKIEDIVGNMMRQLSQPGASYRQLQLTANLDGTEPRLGYTNTAAGLEKLARDMAALAKVYELSKTNATATKRDVFYDDKMIYETQRRADSAITNVCELLDVERQKIRITSSSKAFLRGELTFIDDEAKTIDARAAAIPISESLVEYRPISSALFILVIEKDATFQRLIDAGYFNVFPHSILMTGRGYPDLCSRKVLRFLGDRLAIPIFGLFDADVHGLSIYLSYKYGSGKWHVESSGVAVPKIQWLGLGFSDLDSLPIPEDQYLPIKFAEKKRLRQLVHRATQINEPAIVKEAEKMLEIGKKVELEVLTGGAGLGSRYIVTDYLRRKLYNYLPREPRQLAVAKDPNASKDKQRELVGKYKPTANRNIILIRHGQYVMDSKEKSLSDLGRKQADLLADRLAITGIKFDALHMSPLNRATETADILLQKLPPDLVRKMDPMLEEGPPYPPEPAAYHWVPSTNEFVTDGMRIEAAFRKYFHRASPRQTDDSTEIFVCHSNVIRYFVCRALQFPPEGWLRLSVANCSITWLQIRPNGRVTLKSLSDVGHLPHKKVTFG</sequence>